<dbReference type="PANTHER" id="PTHR43584:SF8">
    <property type="entry name" value="N-ACETYLMURAMATE ALPHA-1-PHOSPHATE URIDYLYLTRANSFERASE"/>
    <property type="match status" value="1"/>
</dbReference>
<reference evidence="4 5" key="1">
    <citation type="submission" date="2023-06" db="EMBL/GenBank/DDBJ databases">
        <authorList>
            <person name="Yushchuk O."/>
            <person name="Binda E."/>
            <person name="Ruckert-Reed C."/>
            <person name="Fedorenko V."/>
            <person name="Kalinowski J."/>
            <person name="Marinelli F."/>
        </authorList>
    </citation>
    <scope>NUCLEOTIDE SEQUENCE [LARGE SCALE GENOMIC DNA]</scope>
    <source>
        <strain evidence="4 5">NRRL 3884</strain>
    </source>
</reference>
<organism evidence="4 5">
    <name type="scientific">Actinoplanes oblitus</name>
    <dbReference type="NCBI Taxonomy" id="3040509"/>
    <lineage>
        <taxon>Bacteria</taxon>
        <taxon>Bacillati</taxon>
        <taxon>Actinomycetota</taxon>
        <taxon>Actinomycetes</taxon>
        <taxon>Micromonosporales</taxon>
        <taxon>Micromonosporaceae</taxon>
        <taxon>Actinoplanes</taxon>
    </lineage>
</organism>
<protein>
    <submittedName>
        <fullName evidence="4">NTP transferase domain-containing protein</fullName>
    </submittedName>
</protein>
<dbReference type="InterPro" id="IPR029044">
    <property type="entry name" value="Nucleotide-diphossugar_trans"/>
</dbReference>
<dbReference type="InterPro" id="IPR025877">
    <property type="entry name" value="MobA-like_NTP_Trfase"/>
</dbReference>
<keyword evidence="5" id="KW-1185">Reference proteome</keyword>
<dbReference type="Pfam" id="PF12804">
    <property type="entry name" value="NTP_transf_3"/>
    <property type="match status" value="1"/>
</dbReference>
<sequence length="246" mass="26835">MHVAVLMAGIGTRLSPLTESCHKSMLSLGGRRIIDYQLDILRQAGVSSLTVVTGHGGPQLEDHLAVAGQRIDYTVVDNTHYADRNLDWSAFLALSQAPGDTIYMEGDLLVPAAGFEQLWASRADLTIVVDSSVPSSRPDTLVLSDGVQPRRLLFFEHEVAHYDGPMEVLGELVCLVKLSAAAREHVVRALGEQPFVGPMQLYRIFDEALSHLSAAVIDIKGLPWVEIDNLDDLRRAGDLVDSIVTN</sequence>
<evidence type="ECO:0000259" key="3">
    <source>
        <dbReference type="Pfam" id="PF12804"/>
    </source>
</evidence>
<evidence type="ECO:0000313" key="4">
    <source>
        <dbReference type="EMBL" id="WIM93116.1"/>
    </source>
</evidence>
<name>A0ABY8W5J6_9ACTN</name>
<dbReference type="InterPro" id="IPR050065">
    <property type="entry name" value="GlmU-like"/>
</dbReference>
<dbReference type="EMBL" id="CP126980">
    <property type="protein sequence ID" value="WIM93116.1"/>
    <property type="molecule type" value="Genomic_DNA"/>
</dbReference>
<dbReference type="Proteomes" id="UP001240150">
    <property type="component" value="Chromosome"/>
</dbReference>
<gene>
    <name evidence="4" type="ORF">ACTOB_005083</name>
</gene>
<evidence type="ECO:0000313" key="5">
    <source>
        <dbReference type="Proteomes" id="UP001240150"/>
    </source>
</evidence>
<keyword evidence="2" id="KW-0548">Nucleotidyltransferase</keyword>
<proteinExistence type="predicted"/>
<dbReference type="SUPFAM" id="SSF53448">
    <property type="entry name" value="Nucleotide-diphospho-sugar transferases"/>
    <property type="match status" value="1"/>
</dbReference>
<dbReference type="PANTHER" id="PTHR43584">
    <property type="entry name" value="NUCLEOTIDYL TRANSFERASE"/>
    <property type="match status" value="1"/>
</dbReference>
<dbReference type="RefSeq" id="WP_284914324.1">
    <property type="nucleotide sequence ID" value="NZ_CP126980.1"/>
</dbReference>
<dbReference type="Gene3D" id="3.90.550.10">
    <property type="entry name" value="Spore Coat Polysaccharide Biosynthesis Protein SpsA, Chain A"/>
    <property type="match status" value="1"/>
</dbReference>
<evidence type="ECO:0000256" key="2">
    <source>
        <dbReference type="ARBA" id="ARBA00022695"/>
    </source>
</evidence>
<feature type="domain" description="MobA-like NTP transferase" evidence="3">
    <location>
        <begin position="4"/>
        <end position="121"/>
    </location>
</feature>
<evidence type="ECO:0000256" key="1">
    <source>
        <dbReference type="ARBA" id="ARBA00022679"/>
    </source>
</evidence>
<accession>A0ABY8W5J6</accession>
<keyword evidence="1 4" id="KW-0808">Transferase</keyword>
<dbReference type="GO" id="GO:0016740">
    <property type="term" value="F:transferase activity"/>
    <property type="evidence" value="ECO:0007669"/>
    <property type="project" value="UniProtKB-KW"/>
</dbReference>